<organism evidence="9 10">
    <name type="scientific">Candidatus Gottesmanbacteria bacterium GW2011_GWB1_43_11</name>
    <dbReference type="NCBI Taxonomy" id="1618446"/>
    <lineage>
        <taxon>Bacteria</taxon>
        <taxon>Candidatus Gottesmaniibacteriota</taxon>
    </lineage>
</organism>
<dbReference type="GO" id="GO:0005737">
    <property type="term" value="C:cytoplasm"/>
    <property type="evidence" value="ECO:0007669"/>
    <property type="project" value="InterPro"/>
</dbReference>
<evidence type="ECO:0000256" key="6">
    <source>
        <dbReference type="RuleBase" id="RU003880"/>
    </source>
</evidence>
<evidence type="ECO:0000256" key="1">
    <source>
        <dbReference type="ARBA" id="ARBA00022630"/>
    </source>
</evidence>
<keyword evidence="2 6" id="KW-0274">FAD</keyword>
<dbReference type="PANTHER" id="PTHR48105">
    <property type="entry name" value="THIOREDOXIN REDUCTASE 1-RELATED-RELATED"/>
    <property type="match status" value="1"/>
</dbReference>
<keyword evidence="5 6" id="KW-0676">Redox-active center</keyword>
<comment type="cofactor">
    <cofactor evidence="7">
        <name>FAD</name>
        <dbReference type="ChEBI" id="CHEBI:57692"/>
    </cofactor>
    <text evidence="7">Binds 1 FAD per subunit.</text>
</comment>
<dbReference type="InterPro" id="IPR050097">
    <property type="entry name" value="Ferredoxin-NADP_redctase_2"/>
</dbReference>
<dbReference type="EMBL" id="LCFD01000009">
    <property type="protein sequence ID" value="KKS86501.1"/>
    <property type="molecule type" value="Genomic_DNA"/>
</dbReference>
<dbReference type="InterPro" id="IPR023753">
    <property type="entry name" value="FAD/NAD-binding_dom"/>
</dbReference>
<comment type="subunit">
    <text evidence="6">Homodimer.</text>
</comment>
<name>A0A0G1ETS7_9BACT</name>
<dbReference type="PRINTS" id="PR00368">
    <property type="entry name" value="FADPNR"/>
</dbReference>
<dbReference type="NCBIfam" id="TIGR01292">
    <property type="entry name" value="TRX_reduct"/>
    <property type="match status" value="1"/>
</dbReference>
<dbReference type="Pfam" id="PF07992">
    <property type="entry name" value="Pyr_redox_2"/>
    <property type="match status" value="1"/>
</dbReference>
<dbReference type="SUPFAM" id="SSF51905">
    <property type="entry name" value="FAD/NAD(P)-binding domain"/>
    <property type="match status" value="1"/>
</dbReference>
<sequence>MIYDVIILGTGPAGYTAALYTSRAFLKTLMLAGPQDGGQLTITTEVDNYPGFGKGILGPQLMEEMKAQVVRFGTEIKLEQASSVARLASSKGFVVETLEKNKYEAKTIIVATGASAKYLGLPSETRLMGKGVSACATCDGFFFKGKEVVVIGGGDTAMEEANFLTKFATKVTIIHRRDEFRASKIMLERSQKNPKITFLTNKIVEEVLGETSVSGVKLKDAKTGEVSEFPTQGFFLAIGHQPNTEFLRGVVELDEKGYIALYKANMTDKADMLVPQTRTSVEGIFAAGDCVDPRYRQAVVAAGMGCMAAMDAEKWLEEQS</sequence>
<dbReference type="InterPro" id="IPR036188">
    <property type="entry name" value="FAD/NAD-bd_sf"/>
</dbReference>
<evidence type="ECO:0000256" key="4">
    <source>
        <dbReference type="ARBA" id="ARBA00023157"/>
    </source>
</evidence>
<dbReference type="PROSITE" id="PS00573">
    <property type="entry name" value="PYRIDINE_REDOX_2"/>
    <property type="match status" value="1"/>
</dbReference>
<protein>
    <recommendedName>
        <fullName evidence="6">Thioredoxin reductase</fullName>
        <ecNumber evidence="6">1.8.1.9</ecNumber>
    </recommendedName>
</protein>
<dbReference type="GO" id="GO:0004791">
    <property type="term" value="F:thioredoxin-disulfide reductase (NADPH) activity"/>
    <property type="evidence" value="ECO:0007669"/>
    <property type="project" value="UniProtKB-UniRule"/>
</dbReference>
<dbReference type="PRINTS" id="PR00469">
    <property type="entry name" value="PNDRDTASEII"/>
</dbReference>
<accession>A0A0G1ETS7</accession>
<comment type="catalytic activity">
    <reaction evidence="6">
        <text>[thioredoxin]-dithiol + NADP(+) = [thioredoxin]-disulfide + NADPH + H(+)</text>
        <dbReference type="Rhea" id="RHEA:20345"/>
        <dbReference type="Rhea" id="RHEA-COMP:10698"/>
        <dbReference type="Rhea" id="RHEA-COMP:10700"/>
        <dbReference type="ChEBI" id="CHEBI:15378"/>
        <dbReference type="ChEBI" id="CHEBI:29950"/>
        <dbReference type="ChEBI" id="CHEBI:50058"/>
        <dbReference type="ChEBI" id="CHEBI:57783"/>
        <dbReference type="ChEBI" id="CHEBI:58349"/>
        <dbReference type="EC" id="1.8.1.9"/>
    </reaction>
</comment>
<dbReference type="STRING" id="1618446.UV61_C0009G0028"/>
<comment type="similarity">
    <text evidence="6">Belongs to the class-II pyridine nucleotide-disulfide oxidoreductase family.</text>
</comment>
<dbReference type="EC" id="1.8.1.9" evidence="6"/>
<keyword evidence="3 6" id="KW-0560">Oxidoreductase</keyword>
<dbReference type="Proteomes" id="UP000034050">
    <property type="component" value="Unassembled WGS sequence"/>
</dbReference>
<reference evidence="9 10" key="1">
    <citation type="journal article" date="2015" name="Nature">
        <title>rRNA introns, odd ribosomes, and small enigmatic genomes across a large radiation of phyla.</title>
        <authorList>
            <person name="Brown C.T."/>
            <person name="Hug L.A."/>
            <person name="Thomas B.C."/>
            <person name="Sharon I."/>
            <person name="Castelle C.J."/>
            <person name="Singh A."/>
            <person name="Wilkins M.J."/>
            <person name="Williams K.H."/>
            <person name="Banfield J.F."/>
        </authorList>
    </citation>
    <scope>NUCLEOTIDE SEQUENCE [LARGE SCALE GENOMIC DNA]</scope>
</reference>
<dbReference type="Gene3D" id="3.50.50.60">
    <property type="entry name" value="FAD/NAD(P)-binding domain"/>
    <property type="match status" value="2"/>
</dbReference>
<evidence type="ECO:0000256" key="5">
    <source>
        <dbReference type="ARBA" id="ARBA00023284"/>
    </source>
</evidence>
<keyword evidence="7" id="KW-0521">NADP</keyword>
<keyword evidence="4" id="KW-1015">Disulfide bond</keyword>
<gene>
    <name evidence="9" type="ORF">UV61_C0009G0028</name>
</gene>
<dbReference type="PATRIC" id="fig|1618446.3.peg.1076"/>
<evidence type="ECO:0000256" key="2">
    <source>
        <dbReference type="ARBA" id="ARBA00022827"/>
    </source>
</evidence>
<comment type="caution">
    <text evidence="9">The sequence shown here is derived from an EMBL/GenBank/DDBJ whole genome shotgun (WGS) entry which is preliminary data.</text>
</comment>
<dbReference type="GO" id="GO:0019430">
    <property type="term" value="P:removal of superoxide radicals"/>
    <property type="evidence" value="ECO:0007669"/>
    <property type="project" value="UniProtKB-UniRule"/>
</dbReference>
<dbReference type="AlphaFoldDB" id="A0A0G1ETS7"/>
<evidence type="ECO:0000313" key="9">
    <source>
        <dbReference type="EMBL" id="KKS86501.1"/>
    </source>
</evidence>
<evidence type="ECO:0000313" key="10">
    <source>
        <dbReference type="Proteomes" id="UP000034050"/>
    </source>
</evidence>
<evidence type="ECO:0000256" key="3">
    <source>
        <dbReference type="ARBA" id="ARBA00023002"/>
    </source>
</evidence>
<dbReference type="InterPro" id="IPR008255">
    <property type="entry name" value="Pyr_nucl-diS_OxRdtase_2_AS"/>
</dbReference>
<keyword evidence="1 6" id="KW-0285">Flavoprotein</keyword>
<evidence type="ECO:0000256" key="7">
    <source>
        <dbReference type="RuleBase" id="RU003881"/>
    </source>
</evidence>
<feature type="domain" description="FAD/NAD(P)-binding" evidence="8">
    <location>
        <begin position="3"/>
        <end position="305"/>
    </location>
</feature>
<proteinExistence type="inferred from homology"/>
<evidence type="ECO:0000259" key="8">
    <source>
        <dbReference type="Pfam" id="PF07992"/>
    </source>
</evidence>
<dbReference type="InterPro" id="IPR005982">
    <property type="entry name" value="Thioredox_Rdtase"/>
</dbReference>